<dbReference type="EMBL" id="JAYRBN010000113">
    <property type="protein sequence ID" value="KAL2723682.1"/>
    <property type="molecule type" value="Genomic_DNA"/>
</dbReference>
<dbReference type="AlphaFoldDB" id="A0ABD2ATK9"/>
<evidence type="ECO:0000313" key="1">
    <source>
        <dbReference type="EMBL" id="KAL2723682.1"/>
    </source>
</evidence>
<proteinExistence type="predicted"/>
<sequence>MSTHDFCVLNATIQREEMQWVNRSNVCAENERWKVDAVVPNVAPIPRRNVVVAADISCSEGPEIPI</sequence>
<organism evidence="1 2">
    <name type="scientific">Vespula maculifrons</name>
    <name type="common">Eastern yellow jacket</name>
    <name type="synonym">Wasp</name>
    <dbReference type="NCBI Taxonomy" id="7453"/>
    <lineage>
        <taxon>Eukaryota</taxon>
        <taxon>Metazoa</taxon>
        <taxon>Ecdysozoa</taxon>
        <taxon>Arthropoda</taxon>
        <taxon>Hexapoda</taxon>
        <taxon>Insecta</taxon>
        <taxon>Pterygota</taxon>
        <taxon>Neoptera</taxon>
        <taxon>Endopterygota</taxon>
        <taxon>Hymenoptera</taxon>
        <taxon>Apocrita</taxon>
        <taxon>Aculeata</taxon>
        <taxon>Vespoidea</taxon>
        <taxon>Vespidae</taxon>
        <taxon>Vespinae</taxon>
        <taxon>Vespula</taxon>
    </lineage>
</organism>
<accession>A0ABD2ATK9</accession>
<reference evidence="1 2" key="1">
    <citation type="journal article" date="2024" name="Ann. Entomol. Soc. Am.">
        <title>Genomic analyses of the southern and eastern yellowjacket wasps (Hymenoptera: Vespidae) reveal evolutionary signatures of social life.</title>
        <authorList>
            <person name="Catto M.A."/>
            <person name="Caine P.B."/>
            <person name="Orr S.E."/>
            <person name="Hunt B.G."/>
            <person name="Goodisman M.A.D."/>
        </authorList>
    </citation>
    <scope>NUCLEOTIDE SEQUENCE [LARGE SCALE GENOMIC DNA]</scope>
    <source>
        <strain evidence="1">232</strain>
        <tissue evidence="1">Head and thorax</tissue>
    </source>
</reference>
<keyword evidence="2" id="KW-1185">Reference proteome</keyword>
<name>A0ABD2ATK9_VESMC</name>
<gene>
    <name evidence="1" type="ORF">V1477_018914</name>
</gene>
<comment type="caution">
    <text evidence="1">The sequence shown here is derived from an EMBL/GenBank/DDBJ whole genome shotgun (WGS) entry which is preliminary data.</text>
</comment>
<protein>
    <submittedName>
        <fullName evidence="1">Uncharacterized protein</fullName>
    </submittedName>
</protein>
<evidence type="ECO:0000313" key="2">
    <source>
        <dbReference type="Proteomes" id="UP001607303"/>
    </source>
</evidence>
<dbReference type="Proteomes" id="UP001607303">
    <property type="component" value="Unassembled WGS sequence"/>
</dbReference>